<keyword evidence="1" id="KW-0378">Hydrolase</keyword>
<dbReference type="GO" id="GO:0016787">
    <property type="term" value="F:hydrolase activity"/>
    <property type="evidence" value="ECO:0007669"/>
    <property type="project" value="UniProtKB-KW"/>
</dbReference>
<dbReference type="Proteomes" id="UP000077469">
    <property type="component" value="Chromosome"/>
</dbReference>
<accession>A0A0X1KRD4</accession>
<dbReference type="InterPro" id="IPR006683">
    <property type="entry name" value="Thioestr_dom"/>
</dbReference>
<dbReference type="PROSITE" id="PS51770">
    <property type="entry name" value="HOTDOG_ACOT"/>
    <property type="match status" value="1"/>
</dbReference>
<evidence type="ECO:0000313" key="4">
    <source>
        <dbReference type="Proteomes" id="UP000077469"/>
    </source>
</evidence>
<evidence type="ECO:0000256" key="1">
    <source>
        <dbReference type="PROSITE-ProRule" id="PRU01106"/>
    </source>
</evidence>
<sequence>MKAMLRLRVSEHDAHYAGGLVDGAKILQLMGDVATELLIRHDGDEGLLRAYETVEFLKPVFAGDFLEVYGEIVEVGNTSRKMKFEVYKVISNAQIPEQPSACDVLDPPVLVAKAVAVCVVPKDKQRRSQGWKS</sequence>
<dbReference type="OrthoDB" id="5510361at2"/>
<dbReference type="InterPro" id="IPR029069">
    <property type="entry name" value="HotDog_dom_sf"/>
</dbReference>
<keyword evidence="4" id="KW-1185">Reference proteome</keyword>
<reference evidence="3 4" key="1">
    <citation type="submission" date="2014-01" db="EMBL/GenBank/DDBJ databases">
        <title>Genome sequencing of Thermotog hypogea.</title>
        <authorList>
            <person name="Zhang X."/>
            <person name="Alvare G."/>
            <person name="Fristensky B."/>
            <person name="Chen L."/>
            <person name="Suen T."/>
            <person name="Chen Q."/>
            <person name="Ma K."/>
        </authorList>
    </citation>
    <scope>NUCLEOTIDE SEQUENCE [LARGE SCALE GENOMIC DNA]</scope>
    <source>
        <strain evidence="3 4">DSM 11164</strain>
    </source>
</reference>
<gene>
    <name evidence="3" type="ORF">AJ81_05560</name>
</gene>
<dbReference type="PATRIC" id="fig|1123384.7.peg.1101"/>
<keyword evidence="3" id="KW-0456">Lyase</keyword>
<evidence type="ECO:0000259" key="2">
    <source>
        <dbReference type="PROSITE" id="PS51770"/>
    </source>
</evidence>
<dbReference type="AlphaFoldDB" id="A0A0X1KRD4"/>
<dbReference type="SUPFAM" id="SSF54637">
    <property type="entry name" value="Thioesterase/thiol ester dehydrase-isomerase"/>
    <property type="match status" value="1"/>
</dbReference>
<dbReference type="PaxDb" id="1123384-AJ81_05560"/>
<proteinExistence type="predicted"/>
<dbReference type="GO" id="GO:0016829">
    <property type="term" value="F:lyase activity"/>
    <property type="evidence" value="ECO:0007669"/>
    <property type="project" value="UniProtKB-KW"/>
</dbReference>
<dbReference type="Pfam" id="PF03061">
    <property type="entry name" value="4HBT"/>
    <property type="match status" value="1"/>
</dbReference>
<dbReference type="KEGG" id="phy:AJ81_05560"/>
<dbReference type="STRING" id="1123384.AJ81_05560"/>
<protein>
    <submittedName>
        <fullName evidence="3">3-aminobutyryl-CoA ammonia lyase</fullName>
    </submittedName>
</protein>
<dbReference type="Gene3D" id="3.10.129.10">
    <property type="entry name" value="Hotdog Thioesterase"/>
    <property type="match status" value="1"/>
</dbReference>
<evidence type="ECO:0000313" key="3">
    <source>
        <dbReference type="EMBL" id="AJC73750.1"/>
    </source>
</evidence>
<dbReference type="RefSeq" id="WP_031505186.1">
    <property type="nucleotide sequence ID" value="NC_022795.1"/>
</dbReference>
<feature type="domain" description="HotDog ACOT-type" evidence="2">
    <location>
        <begin position="1"/>
        <end position="124"/>
    </location>
</feature>
<dbReference type="EMBL" id="CP007141">
    <property type="protein sequence ID" value="AJC73750.1"/>
    <property type="molecule type" value="Genomic_DNA"/>
</dbReference>
<name>A0A0X1KRD4_9THEM</name>
<dbReference type="InterPro" id="IPR033120">
    <property type="entry name" value="HOTDOG_ACOT"/>
</dbReference>
<organism evidence="3 4">
    <name type="scientific">Pseudothermotoga hypogea DSM 11164 = NBRC 106472</name>
    <dbReference type="NCBI Taxonomy" id="1123384"/>
    <lineage>
        <taxon>Bacteria</taxon>
        <taxon>Thermotogati</taxon>
        <taxon>Thermotogota</taxon>
        <taxon>Thermotogae</taxon>
        <taxon>Thermotogales</taxon>
        <taxon>Thermotogaceae</taxon>
        <taxon>Pseudothermotoga</taxon>
    </lineage>
</organism>
<dbReference type="CDD" id="cd03440">
    <property type="entry name" value="hot_dog"/>
    <property type="match status" value="1"/>
</dbReference>